<protein>
    <submittedName>
        <fullName evidence="2">Uncharacterized protein</fullName>
    </submittedName>
</protein>
<gene>
    <name evidence="2" type="ORF">EDS130_LOCUS44414</name>
</gene>
<proteinExistence type="predicted"/>
<name>A0A815VD19_ADIRI</name>
<evidence type="ECO:0000313" key="2">
    <source>
        <dbReference type="EMBL" id="CAF1528977.1"/>
    </source>
</evidence>
<feature type="compositionally biased region" description="Basic and acidic residues" evidence="1">
    <location>
        <begin position="27"/>
        <end position="36"/>
    </location>
</feature>
<dbReference type="AlphaFoldDB" id="A0A815VD19"/>
<evidence type="ECO:0000256" key="1">
    <source>
        <dbReference type="SAM" id="MobiDB-lite"/>
    </source>
</evidence>
<comment type="caution">
    <text evidence="2">The sequence shown here is derived from an EMBL/GenBank/DDBJ whole genome shotgun (WGS) entry which is preliminary data.</text>
</comment>
<dbReference type="Proteomes" id="UP000663852">
    <property type="component" value="Unassembled WGS sequence"/>
</dbReference>
<feature type="region of interest" description="Disordered" evidence="1">
    <location>
        <begin position="21"/>
        <end position="40"/>
    </location>
</feature>
<dbReference type="EMBL" id="CAJNOJ010000854">
    <property type="protein sequence ID" value="CAF1528977.1"/>
    <property type="molecule type" value="Genomic_DNA"/>
</dbReference>
<evidence type="ECO:0000313" key="3">
    <source>
        <dbReference type="Proteomes" id="UP000663852"/>
    </source>
</evidence>
<organism evidence="2 3">
    <name type="scientific">Adineta ricciae</name>
    <name type="common">Rotifer</name>
    <dbReference type="NCBI Taxonomy" id="249248"/>
    <lineage>
        <taxon>Eukaryota</taxon>
        <taxon>Metazoa</taxon>
        <taxon>Spiralia</taxon>
        <taxon>Gnathifera</taxon>
        <taxon>Rotifera</taxon>
        <taxon>Eurotatoria</taxon>
        <taxon>Bdelloidea</taxon>
        <taxon>Adinetida</taxon>
        <taxon>Adinetidae</taxon>
        <taxon>Adineta</taxon>
    </lineage>
</organism>
<sequence>MVCKQAALLRTPYRNSSCVTNQLKQHNQKESSESKTTEVSQFNNKIKRIVCQKPSPLTKVPTLKQYTFSHKKPLSHTAN</sequence>
<accession>A0A815VD19</accession>
<reference evidence="2" key="1">
    <citation type="submission" date="2021-02" db="EMBL/GenBank/DDBJ databases">
        <authorList>
            <person name="Nowell W R."/>
        </authorList>
    </citation>
    <scope>NUCLEOTIDE SEQUENCE</scope>
</reference>